<feature type="domain" description="Survival protein SurE-like phosphatase/nucleotidase" evidence="10">
    <location>
        <begin position="3"/>
        <end position="187"/>
    </location>
</feature>
<accession>A0A2N1PS14</accession>
<sequence length="250" mass="27392">MNILVTNDDGIHAPGIKYLAEAMSRLGNVIVVAPMTEQSAVGHAISITAPLRVEEMAFGREIEGFAVSGTPADCVKIGVKSIARNKIDIIVSGINYGYNLGTNILYSGTVAAAREGAILNIPSLAVSTGTGEQVHYETAVIHATRVVVAMCENTLPKKDLLNLNVPNLPPEEIKGLKITRMGISRYEPILEKRMDPRNKVYYWLRGEEISYDDIPESDKLTCDAGYATLSPLTFDLTDIEFIEKLQRWVI</sequence>
<feature type="binding site" evidence="9">
    <location>
        <position position="95"/>
    </location>
    <ligand>
        <name>a divalent metal cation</name>
        <dbReference type="ChEBI" id="CHEBI:60240"/>
    </ligand>
</feature>
<evidence type="ECO:0000256" key="2">
    <source>
        <dbReference type="ARBA" id="ARBA00001946"/>
    </source>
</evidence>
<comment type="subcellular location">
    <subcellularLocation>
        <location evidence="3 9">Cytoplasm</location>
    </subcellularLocation>
</comment>
<keyword evidence="6 9" id="KW-0479">Metal-binding</keyword>
<dbReference type="PANTHER" id="PTHR30457:SF12">
    <property type="entry name" value="5'_3'-NUCLEOTIDASE SURE"/>
    <property type="match status" value="1"/>
</dbReference>
<comment type="cofactor">
    <cofactor evidence="9">
        <name>a divalent metal cation</name>
        <dbReference type="ChEBI" id="CHEBI:60240"/>
    </cofactor>
    <text evidence="9">Binds 1 divalent metal cation per subunit.</text>
</comment>
<evidence type="ECO:0000313" key="11">
    <source>
        <dbReference type="EMBL" id="PKK91138.1"/>
    </source>
</evidence>
<dbReference type="PANTHER" id="PTHR30457">
    <property type="entry name" value="5'-NUCLEOTIDASE SURE"/>
    <property type="match status" value="1"/>
</dbReference>
<evidence type="ECO:0000256" key="7">
    <source>
        <dbReference type="ARBA" id="ARBA00022741"/>
    </source>
</evidence>
<dbReference type="NCBIfam" id="NF001492">
    <property type="entry name" value="PRK00346.2-2"/>
    <property type="match status" value="1"/>
</dbReference>
<dbReference type="EC" id="3.1.3.5" evidence="9"/>
<evidence type="ECO:0000256" key="3">
    <source>
        <dbReference type="ARBA" id="ARBA00004496"/>
    </source>
</evidence>
<evidence type="ECO:0000256" key="8">
    <source>
        <dbReference type="ARBA" id="ARBA00022801"/>
    </source>
</evidence>
<dbReference type="Gene3D" id="3.40.1210.10">
    <property type="entry name" value="Survival protein SurE-like phosphatase/nucleotidase"/>
    <property type="match status" value="1"/>
</dbReference>
<evidence type="ECO:0000259" key="10">
    <source>
        <dbReference type="Pfam" id="PF01975"/>
    </source>
</evidence>
<comment type="cofactor">
    <cofactor evidence="2">
        <name>Mg(2+)</name>
        <dbReference type="ChEBI" id="CHEBI:18420"/>
    </cofactor>
</comment>
<keyword evidence="7 9" id="KW-0547">Nucleotide-binding</keyword>
<dbReference type="FunFam" id="3.40.1210.10:FF:000001">
    <property type="entry name" value="5'/3'-nucleotidase SurE"/>
    <property type="match status" value="1"/>
</dbReference>
<dbReference type="NCBIfam" id="TIGR00087">
    <property type="entry name" value="surE"/>
    <property type="match status" value="1"/>
</dbReference>
<dbReference type="InterPro" id="IPR036523">
    <property type="entry name" value="SurE-like_sf"/>
</dbReference>
<dbReference type="Proteomes" id="UP000233256">
    <property type="component" value="Unassembled WGS sequence"/>
</dbReference>
<dbReference type="EMBL" id="PGXC01000003">
    <property type="protein sequence ID" value="PKK91138.1"/>
    <property type="molecule type" value="Genomic_DNA"/>
</dbReference>
<dbReference type="SUPFAM" id="SSF64167">
    <property type="entry name" value="SurE-like"/>
    <property type="match status" value="1"/>
</dbReference>
<dbReference type="GO" id="GO:0005737">
    <property type="term" value="C:cytoplasm"/>
    <property type="evidence" value="ECO:0007669"/>
    <property type="project" value="UniProtKB-SubCell"/>
</dbReference>
<dbReference type="GO" id="GO:0000166">
    <property type="term" value="F:nucleotide binding"/>
    <property type="evidence" value="ECO:0007669"/>
    <property type="project" value="UniProtKB-KW"/>
</dbReference>
<keyword evidence="8 9" id="KW-0378">Hydrolase</keyword>
<name>A0A2N1PS14_9BACT</name>
<evidence type="ECO:0000256" key="4">
    <source>
        <dbReference type="ARBA" id="ARBA00011062"/>
    </source>
</evidence>
<evidence type="ECO:0000256" key="5">
    <source>
        <dbReference type="ARBA" id="ARBA00022490"/>
    </source>
</evidence>
<evidence type="ECO:0000313" key="12">
    <source>
        <dbReference type="Proteomes" id="UP000233256"/>
    </source>
</evidence>
<organism evidence="11 12">
    <name type="scientific">Candidatus Wallbacteria bacterium HGW-Wallbacteria-1</name>
    <dbReference type="NCBI Taxonomy" id="2013854"/>
    <lineage>
        <taxon>Bacteria</taxon>
        <taxon>Candidatus Walliibacteriota</taxon>
    </lineage>
</organism>
<comment type="catalytic activity">
    <reaction evidence="1 9">
        <text>a ribonucleoside 5'-phosphate + H2O = a ribonucleoside + phosphate</text>
        <dbReference type="Rhea" id="RHEA:12484"/>
        <dbReference type="ChEBI" id="CHEBI:15377"/>
        <dbReference type="ChEBI" id="CHEBI:18254"/>
        <dbReference type="ChEBI" id="CHEBI:43474"/>
        <dbReference type="ChEBI" id="CHEBI:58043"/>
        <dbReference type="EC" id="3.1.3.5"/>
    </reaction>
</comment>
<protein>
    <recommendedName>
        <fullName evidence="9">5'-nucleotidase SurE</fullName>
        <ecNumber evidence="9">3.1.3.5</ecNumber>
    </recommendedName>
    <alternativeName>
        <fullName evidence="9">Nucleoside 5'-monophosphate phosphohydrolase</fullName>
    </alternativeName>
</protein>
<dbReference type="HAMAP" id="MF_00060">
    <property type="entry name" value="SurE"/>
    <property type="match status" value="1"/>
</dbReference>
<dbReference type="GO" id="GO:0008253">
    <property type="term" value="F:5'-nucleotidase activity"/>
    <property type="evidence" value="ECO:0007669"/>
    <property type="project" value="UniProtKB-UniRule"/>
</dbReference>
<dbReference type="GO" id="GO:0046872">
    <property type="term" value="F:metal ion binding"/>
    <property type="evidence" value="ECO:0007669"/>
    <property type="project" value="UniProtKB-UniRule"/>
</dbReference>
<gene>
    <name evidence="9" type="primary">surE</name>
    <name evidence="11" type="ORF">CVV64_05050</name>
</gene>
<dbReference type="GO" id="GO:0004309">
    <property type="term" value="F:exopolyphosphatase activity"/>
    <property type="evidence" value="ECO:0007669"/>
    <property type="project" value="TreeGrafter"/>
</dbReference>
<feature type="binding site" evidence="9">
    <location>
        <position position="9"/>
    </location>
    <ligand>
        <name>a divalent metal cation</name>
        <dbReference type="ChEBI" id="CHEBI:60240"/>
    </ligand>
</feature>
<feature type="binding site" evidence="9">
    <location>
        <position position="8"/>
    </location>
    <ligand>
        <name>a divalent metal cation</name>
        <dbReference type="ChEBI" id="CHEBI:60240"/>
    </ligand>
</feature>
<feature type="binding site" evidence="9">
    <location>
        <position position="39"/>
    </location>
    <ligand>
        <name>a divalent metal cation</name>
        <dbReference type="ChEBI" id="CHEBI:60240"/>
    </ligand>
</feature>
<dbReference type="InterPro" id="IPR030048">
    <property type="entry name" value="SurE"/>
</dbReference>
<dbReference type="InterPro" id="IPR002828">
    <property type="entry name" value="SurE-like_Pase/nucleotidase"/>
</dbReference>
<keyword evidence="5 9" id="KW-0963">Cytoplasm</keyword>
<evidence type="ECO:0000256" key="1">
    <source>
        <dbReference type="ARBA" id="ARBA00000815"/>
    </source>
</evidence>
<comment type="function">
    <text evidence="9">Nucleotidase that shows phosphatase activity on nucleoside 5'-monophosphates.</text>
</comment>
<dbReference type="Pfam" id="PF01975">
    <property type="entry name" value="SurE"/>
    <property type="match status" value="1"/>
</dbReference>
<evidence type="ECO:0000256" key="9">
    <source>
        <dbReference type="HAMAP-Rule" id="MF_00060"/>
    </source>
</evidence>
<evidence type="ECO:0000256" key="6">
    <source>
        <dbReference type="ARBA" id="ARBA00022723"/>
    </source>
</evidence>
<proteinExistence type="inferred from homology"/>
<comment type="similarity">
    <text evidence="4 9">Belongs to the SurE nucleotidase family.</text>
</comment>
<dbReference type="GO" id="GO:0008254">
    <property type="term" value="F:3'-nucleotidase activity"/>
    <property type="evidence" value="ECO:0007669"/>
    <property type="project" value="TreeGrafter"/>
</dbReference>
<comment type="caution">
    <text evidence="11">The sequence shown here is derived from an EMBL/GenBank/DDBJ whole genome shotgun (WGS) entry which is preliminary data.</text>
</comment>
<reference evidence="11 12" key="1">
    <citation type="journal article" date="2017" name="ISME J.">
        <title>Potential for microbial H2 and metal transformations associated with novel bacteria and archaea in deep terrestrial subsurface sediments.</title>
        <authorList>
            <person name="Hernsdorf A.W."/>
            <person name="Amano Y."/>
            <person name="Miyakawa K."/>
            <person name="Ise K."/>
            <person name="Suzuki Y."/>
            <person name="Anantharaman K."/>
            <person name="Probst A."/>
            <person name="Burstein D."/>
            <person name="Thomas B.C."/>
            <person name="Banfield J.F."/>
        </authorList>
    </citation>
    <scope>NUCLEOTIDE SEQUENCE [LARGE SCALE GENOMIC DNA]</scope>
    <source>
        <strain evidence="11">HGW-Wallbacteria-1</strain>
    </source>
</reference>
<dbReference type="AlphaFoldDB" id="A0A2N1PS14"/>
<dbReference type="NCBIfam" id="NF001490">
    <property type="entry name" value="PRK00346.1-4"/>
    <property type="match status" value="1"/>
</dbReference>